<comment type="subcellular location">
    <subcellularLocation>
        <location evidence="1">Nucleus</location>
    </subcellularLocation>
</comment>
<gene>
    <name evidence="8" type="ORF">CVLEPA_LOCUS7882</name>
</gene>
<dbReference type="PANTHER" id="PTHR12691:SF10">
    <property type="entry name" value="MEDIATOR OF RNA POLYMERASE II TRANSCRIPTION SUBUNIT 23"/>
    <property type="match status" value="1"/>
</dbReference>
<name>A0ABP0FEU7_CLALP</name>
<keyword evidence="4" id="KW-0805">Transcription regulation</keyword>
<dbReference type="Proteomes" id="UP001642483">
    <property type="component" value="Unassembled WGS sequence"/>
</dbReference>
<comment type="similarity">
    <text evidence="2">Belongs to the Mediator complex subunit 23 family.</text>
</comment>
<evidence type="ECO:0000256" key="1">
    <source>
        <dbReference type="ARBA" id="ARBA00004123"/>
    </source>
</evidence>
<proteinExistence type="inferred from homology"/>
<keyword evidence="5" id="KW-0804">Transcription</keyword>
<dbReference type="PANTHER" id="PTHR12691">
    <property type="entry name" value="MEDIATOR OF RNA POLYMERASE II TRANSCRIPTION SUBUNIT 23"/>
    <property type="match status" value="1"/>
</dbReference>
<evidence type="ECO:0000256" key="6">
    <source>
        <dbReference type="ARBA" id="ARBA00023242"/>
    </source>
</evidence>
<evidence type="ECO:0000256" key="5">
    <source>
        <dbReference type="ARBA" id="ARBA00023163"/>
    </source>
</evidence>
<evidence type="ECO:0000313" key="9">
    <source>
        <dbReference type="Proteomes" id="UP001642483"/>
    </source>
</evidence>
<sequence length="1213" mass="139032">MMVKAVCDAIEHLIDPGSYLLPGYLAQDEIRQNIPEEQPLAPWPLNEKLTRFMDRFRATATMVSTTGRWMLLPVVDHAFYQTTSSWRLEPDSLKFSLKPKLPYSKEMCRRQGRLLRYILRQTYSRDMVLQVLGFQRHVKQRCISLEVELVDLIVVAMQTVFEESDDNTGDTADQTHLMWQHISSQVIFIALYQFGNFSQMVELIYSKLCSLKQDGDICRGREHLMWCLLQFISGSIQKNSFADFAPVDKLIHLLYPENEPLPLPDMSKPSSIWHFSAMCILMHINRKAQSLAQTDSSQGGGFNLEANQQWVIPVALQKQNQFLLKCLQNKNASSQDYQTALLCNACNTTTDYNPSFTLLVENVYGESGSAIQLPGSNCVAFNKTAPLKMQLLDSLTAHTKMSMLHSITSKITKLAQTKSICALSPALVETYSRLMVYTEIESLGIKGLVTQVFPKICESRSWGILNTLLEIINYRMHHIQPAFRIQLLNTLHNQTSMQLPMHNQLLFGVESTALRLIMGLDNFDIKPQLVRSFSDQKQIVSQKSEELNRVLVLTLARSIHITGSESISGSWCIDILEAIMAATPHRWPQQTLKCFPHSVQEYFQRQTVGCVNKKLLKSNIEKEYVKWNALLIASTQDSSSGLDETDALAYFSLPTTPPYFICLLWKVFFEGKTPSPLAYKVLDGVNANQLSDQVRTFSDFLVYEFSVGDGSSEHVKICANVLRDMVWKYNIVFIDRLILCLALRSSETSDVQVANFIIQYLLIKPDDFRNRVRSFVQEVESTDHWNQSDWYSKHMAFHQKYPEMYYFEGLLKHCSGGDQVNSTAENPSSNHQYLPSYFSNITLRFLPVLDIVIHRCLESTTTKSLETCLDVIGMLYKFHDQPITYLFNTLHYYEYNLRERPSLKKKLVSTIVGAVTEKKPADWALSHDFMKYVKYSGKDPLPFTPRDWRFNEFPNASAYALHVTCVEILALPLPGDQVGQALIDVVLKMHPVVSRDDIFSWMNSVALILTALPEIFWKPLHRRLFSTITCDTLKNSVPSDSSYPYHILSYSKQQLAYTDLPCTRLLALSHIVWYHMSIGQLSLVSQFLKEEMRPLIETELQLLYVFHLIGPYFHRFRAERTRCLMDVASVLYDMLLNVSNCTKEICFVDEISDFLYHVKYMHIGTALNEKVEEVVGKLQPTLKKRLQFITQASSATAGRQHQQLIYQSSNPPT</sequence>
<evidence type="ECO:0000256" key="4">
    <source>
        <dbReference type="ARBA" id="ARBA00023015"/>
    </source>
</evidence>
<dbReference type="Pfam" id="PF11573">
    <property type="entry name" value="Med23"/>
    <property type="match status" value="1"/>
</dbReference>
<evidence type="ECO:0000256" key="7">
    <source>
        <dbReference type="ARBA" id="ARBA00031961"/>
    </source>
</evidence>
<organism evidence="8 9">
    <name type="scientific">Clavelina lepadiformis</name>
    <name type="common">Light-bulb sea squirt</name>
    <name type="synonym">Ascidia lepadiformis</name>
    <dbReference type="NCBI Taxonomy" id="159417"/>
    <lineage>
        <taxon>Eukaryota</taxon>
        <taxon>Metazoa</taxon>
        <taxon>Chordata</taxon>
        <taxon>Tunicata</taxon>
        <taxon>Ascidiacea</taxon>
        <taxon>Aplousobranchia</taxon>
        <taxon>Clavelinidae</taxon>
        <taxon>Clavelina</taxon>
    </lineage>
</organism>
<dbReference type="InterPro" id="IPR021629">
    <property type="entry name" value="Mediator_Med23"/>
</dbReference>
<keyword evidence="9" id="KW-1185">Reference proteome</keyword>
<comment type="caution">
    <text evidence="8">The sequence shown here is derived from an EMBL/GenBank/DDBJ whole genome shotgun (WGS) entry which is preliminary data.</text>
</comment>
<evidence type="ECO:0000256" key="2">
    <source>
        <dbReference type="ARBA" id="ARBA00010222"/>
    </source>
</evidence>
<accession>A0ABP0FEU7</accession>
<reference evidence="8 9" key="1">
    <citation type="submission" date="2024-02" db="EMBL/GenBank/DDBJ databases">
        <authorList>
            <person name="Daric V."/>
            <person name="Darras S."/>
        </authorList>
    </citation>
    <scope>NUCLEOTIDE SEQUENCE [LARGE SCALE GENOMIC DNA]</scope>
</reference>
<keyword evidence="6" id="KW-0539">Nucleus</keyword>
<evidence type="ECO:0000256" key="3">
    <source>
        <dbReference type="ARBA" id="ARBA00019696"/>
    </source>
</evidence>
<evidence type="ECO:0000313" key="8">
    <source>
        <dbReference type="EMBL" id="CAK8677896.1"/>
    </source>
</evidence>
<dbReference type="EMBL" id="CAWYQH010000046">
    <property type="protein sequence ID" value="CAK8677896.1"/>
    <property type="molecule type" value="Genomic_DNA"/>
</dbReference>
<protein>
    <recommendedName>
        <fullName evidence="3">Mediator of RNA polymerase II transcription subunit 23</fullName>
    </recommendedName>
    <alternativeName>
        <fullName evidence="7">Mediator complex subunit 23</fullName>
    </alternativeName>
</protein>